<name>A0ABT9Y2T7_9BACI</name>
<dbReference type="NCBIfam" id="TIGR00912">
    <property type="entry name" value="2A0309"/>
    <property type="match status" value="1"/>
</dbReference>
<evidence type="ECO:0000256" key="5">
    <source>
        <dbReference type="ARBA" id="ARBA00022692"/>
    </source>
</evidence>
<evidence type="ECO:0000313" key="9">
    <source>
        <dbReference type="EMBL" id="MDQ0201507.1"/>
    </source>
</evidence>
<evidence type="ECO:0000256" key="4">
    <source>
        <dbReference type="ARBA" id="ARBA00022544"/>
    </source>
</evidence>
<feature type="transmembrane region" description="Helical" evidence="8">
    <location>
        <begin position="12"/>
        <end position="30"/>
    </location>
</feature>
<comment type="caution">
    <text evidence="9">The sequence shown here is derived from an EMBL/GenBank/DDBJ whole genome shotgun (WGS) entry which is preliminary data.</text>
</comment>
<evidence type="ECO:0000256" key="8">
    <source>
        <dbReference type="SAM" id="Phobius"/>
    </source>
</evidence>
<feature type="transmembrane region" description="Helical" evidence="8">
    <location>
        <begin position="338"/>
        <end position="356"/>
    </location>
</feature>
<dbReference type="PANTHER" id="PTHR34975:SF2">
    <property type="entry name" value="SPORE GERMINATION PROTEIN A2"/>
    <property type="match status" value="1"/>
</dbReference>
<evidence type="ECO:0000256" key="7">
    <source>
        <dbReference type="ARBA" id="ARBA00023136"/>
    </source>
</evidence>
<organism evidence="9 10">
    <name type="scientific">Neobacillus ginsengisoli</name>
    <dbReference type="NCBI Taxonomy" id="904295"/>
    <lineage>
        <taxon>Bacteria</taxon>
        <taxon>Bacillati</taxon>
        <taxon>Bacillota</taxon>
        <taxon>Bacilli</taxon>
        <taxon>Bacillales</taxon>
        <taxon>Bacillaceae</taxon>
        <taxon>Neobacillus</taxon>
    </lineage>
</organism>
<evidence type="ECO:0000313" key="10">
    <source>
        <dbReference type="Proteomes" id="UP001224122"/>
    </source>
</evidence>
<comment type="similarity">
    <text evidence="2">Belongs to the amino acid-polyamine-organocation (APC) superfamily. Spore germination protein (SGP) (TC 2.A.3.9) family.</text>
</comment>
<keyword evidence="6 8" id="KW-1133">Transmembrane helix</keyword>
<keyword evidence="4" id="KW-0309">Germination</keyword>
<feature type="transmembrane region" description="Helical" evidence="8">
    <location>
        <begin position="83"/>
        <end position="104"/>
    </location>
</feature>
<dbReference type="Gene3D" id="1.20.1740.10">
    <property type="entry name" value="Amino acid/polyamine transporter I"/>
    <property type="match status" value="1"/>
</dbReference>
<keyword evidence="7 8" id="KW-0472">Membrane</keyword>
<feature type="transmembrane region" description="Helical" evidence="8">
    <location>
        <begin position="146"/>
        <end position="164"/>
    </location>
</feature>
<protein>
    <submittedName>
        <fullName evidence="9">Spore germination protein (Amino acid permease)</fullName>
    </submittedName>
</protein>
<reference evidence="9 10" key="1">
    <citation type="submission" date="2023-07" db="EMBL/GenBank/DDBJ databases">
        <title>Genomic Encyclopedia of Type Strains, Phase IV (KMG-IV): sequencing the most valuable type-strain genomes for metagenomic binning, comparative biology and taxonomic classification.</title>
        <authorList>
            <person name="Goeker M."/>
        </authorList>
    </citation>
    <scope>NUCLEOTIDE SEQUENCE [LARGE SCALE GENOMIC DNA]</scope>
    <source>
        <strain evidence="9 10">DSM 27594</strain>
    </source>
</reference>
<gene>
    <name evidence="9" type="ORF">J2S10_004713</name>
</gene>
<dbReference type="Pfam" id="PF03845">
    <property type="entry name" value="Spore_permease"/>
    <property type="match status" value="1"/>
</dbReference>
<evidence type="ECO:0000256" key="3">
    <source>
        <dbReference type="ARBA" id="ARBA00022448"/>
    </source>
</evidence>
<feature type="transmembrane region" description="Helical" evidence="8">
    <location>
        <begin position="110"/>
        <end position="134"/>
    </location>
</feature>
<comment type="subcellular location">
    <subcellularLocation>
        <location evidence="1">Membrane</location>
        <topology evidence="1">Multi-pass membrane protein</topology>
    </subcellularLocation>
</comment>
<feature type="transmembrane region" description="Helical" evidence="8">
    <location>
        <begin position="307"/>
        <end position="326"/>
    </location>
</feature>
<feature type="transmembrane region" description="Helical" evidence="8">
    <location>
        <begin position="184"/>
        <end position="205"/>
    </location>
</feature>
<dbReference type="InterPro" id="IPR004761">
    <property type="entry name" value="Spore_GerAB"/>
</dbReference>
<feature type="transmembrane region" description="Helical" evidence="8">
    <location>
        <begin position="217"/>
        <end position="240"/>
    </location>
</feature>
<feature type="transmembrane region" description="Helical" evidence="8">
    <location>
        <begin position="42"/>
        <end position="63"/>
    </location>
</feature>
<dbReference type="PANTHER" id="PTHR34975">
    <property type="entry name" value="SPORE GERMINATION PROTEIN A2"/>
    <property type="match status" value="1"/>
</dbReference>
<dbReference type="EMBL" id="JAUSTW010000009">
    <property type="protein sequence ID" value="MDQ0201507.1"/>
    <property type="molecule type" value="Genomic_DNA"/>
</dbReference>
<accession>A0ABT9Y2T7</accession>
<keyword evidence="3" id="KW-0813">Transport</keyword>
<dbReference type="RefSeq" id="WP_307412846.1">
    <property type="nucleotide sequence ID" value="NZ_JAUSTW010000009.1"/>
</dbReference>
<sequence length="366" mass="42716">MKKYAYNEITLMQYIFLIHGAQVGIGVLQLPRILAEKAGTDGWIPIIFGWMASVAASLIMIQIMKKYPEGTLFDLCTKYFGKWAGKAIALLSALYFAYSGFIIFQRAILFIQVWILPGVDGYVLMILFAIPTYTIARNGFRIIGRYAELVFFITLWMPFFYWVALRENHHWIHLLPLFKDMKKVLLATQSTSYSFYGFELTFLLYPFLQKKQKASIGIIIANSLTMLVFLFVTIACFVFFSPDQITLFNEPTVSILKVVEFRFLERMEIIFLAFYLMVLSRTWMPYMYGATFCTSWLFGKQDHSKHLLLLLLLMVMFMYFVVPTFNQNDLLQGLSAKIAFPFIYIIPLFLWIYLSIHERIRGRVTK</sequence>
<keyword evidence="5 8" id="KW-0812">Transmembrane</keyword>
<keyword evidence="10" id="KW-1185">Reference proteome</keyword>
<evidence type="ECO:0000256" key="6">
    <source>
        <dbReference type="ARBA" id="ARBA00022989"/>
    </source>
</evidence>
<evidence type="ECO:0000256" key="1">
    <source>
        <dbReference type="ARBA" id="ARBA00004141"/>
    </source>
</evidence>
<evidence type="ECO:0000256" key="2">
    <source>
        <dbReference type="ARBA" id="ARBA00007998"/>
    </source>
</evidence>
<proteinExistence type="inferred from homology"/>
<dbReference type="Proteomes" id="UP001224122">
    <property type="component" value="Unassembled WGS sequence"/>
</dbReference>